<evidence type="ECO:0000256" key="3">
    <source>
        <dbReference type="ARBA" id="ARBA00022737"/>
    </source>
</evidence>
<comment type="subcellular location">
    <subcellularLocation>
        <location evidence="1">Endomembrane system</location>
    </subcellularLocation>
</comment>
<keyword evidence="5" id="KW-0175">Coiled coil</keyword>
<dbReference type="PANTHER" id="PTHR14514">
    <property type="entry name" value="PKA ANCHORING PROTEIN"/>
    <property type="match status" value="1"/>
</dbReference>
<comment type="caution">
    <text evidence="6">The sequence shown here is derived from an EMBL/GenBank/DDBJ whole genome shotgun (WGS) entry which is preliminary data.</text>
</comment>
<dbReference type="Proteomes" id="UP001165941">
    <property type="component" value="Unassembled WGS sequence"/>
</dbReference>
<keyword evidence="3" id="KW-0677">Repeat</keyword>
<keyword evidence="2" id="KW-0597">Phosphoprotein</keyword>
<evidence type="ECO:0000256" key="2">
    <source>
        <dbReference type="ARBA" id="ARBA00022553"/>
    </source>
</evidence>
<reference evidence="6" key="1">
    <citation type="submission" date="2018-05" db="EMBL/GenBank/DDBJ databases">
        <authorList>
            <person name="Pedro S.L.S."/>
            <person name="Freitas R.C."/>
            <person name="Barreto A.S."/>
            <person name="Lima A.O.S."/>
        </authorList>
    </citation>
    <scope>NUCLEOTIDE SEQUENCE</scope>
    <source>
        <strain evidence="6">BP203</strain>
        <tissue evidence="6">Muscle</tissue>
    </source>
</reference>
<evidence type="ECO:0000313" key="7">
    <source>
        <dbReference type="Proteomes" id="UP001165941"/>
    </source>
</evidence>
<evidence type="ECO:0000256" key="1">
    <source>
        <dbReference type="ARBA" id="ARBA00004308"/>
    </source>
</evidence>
<sequence length="404" mass="46606">MDVLRELCEELTSQKSQQEVRRVLKDYEQKIERLRKCASEIHMTLQPTVGGTPKNKYDTHRDNLELHLQNNIVRIISDFSSDKERSSVCLQDKLTDLQVLKNETEACWKEFEVTSLKLEELESDIRKPFLVKARDKLKEKERELQMTLNTRMESLETALHIVLPVEKELLLLCESDLLLCEMAIQEFNLTDADDIYRNLRNIQDSIVRQMEICNHLEQSGNFALKELHPLDLHAAQNIILKHRTQLEEMNHRVQRSKDALKALEDFLASLRAAELSGELLVDLSASGSQVVPGNTLTVENKEERIHQMKEEARHLDERLKVLGISIKDAEWGENTSCEKLLNALSRSLSETHGSGRQEELMEEDELSETCIFKNNELLKNIQDVHNQISKIGLKDPTTPAVKQR</sequence>
<proteinExistence type="predicted"/>
<name>A0ABX0RYY4_PONBL</name>
<dbReference type="PANTHER" id="PTHR14514:SF4">
    <property type="entry name" value="NESPRIN-2"/>
    <property type="match status" value="1"/>
</dbReference>
<gene>
    <name evidence="6" type="ORF">BU61_5318</name>
</gene>
<accession>A0ABX0RYY4</accession>
<evidence type="ECO:0000256" key="5">
    <source>
        <dbReference type="SAM" id="Coils"/>
    </source>
</evidence>
<evidence type="ECO:0000256" key="4">
    <source>
        <dbReference type="ARBA" id="ARBA00023136"/>
    </source>
</evidence>
<dbReference type="EMBL" id="PGGH01017099">
    <property type="protein sequence ID" value="NIG58058.1"/>
    <property type="molecule type" value="Genomic_DNA"/>
</dbReference>
<keyword evidence="7" id="KW-1185">Reference proteome</keyword>
<feature type="coiled-coil region" evidence="5">
    <location>
        <begin position="1"/>
        <end position="37"/>
    </location>
</feature>
<keyword evidence="4" id="KW-0472">Membrane</keyword>
<protein>
    <submittedName>
        <fullName evidence="6">Nesprin-2 isoform X1</fullName>
    </submittedName>
</protein>
<evidence type="ECO:0000313" key="6">
    <source>
        <dbReference type="EMBL" id="NIG58058.1"/>
    </source>
</evidence>
<organism evidence="6 7">
    <name type="scientific">Pontoporia blainvillei</name>
    <name type="common">Franciscana</name>
    <name type="synonym">Delphinus blainvillei</name>
    <dbReference type="NCBI Taxonomy" id="48723"/>
    <lineage>
        <taxon>Eukaryota</taxon>
        <taxon>Metazoa</taxon>
        <taxon>Chordata</taxon>
        <taxon>Craniata</taxon>
        <taxon>Vertebrata</taxon>
        <taxon>Euteleostomi</taxon>
        <taxon>Mammalia</taxon>
        <taxon>Eutheria</taxon>
        <taxon>Laurasiatheria</taxon>
        <taxon>Artiodactyla</taxon>
        <taxon>Whippomorpha</taxon>
        <taxon>Cetacea</taxon>
        <taxon>Odontoceti</taxon>
        <taxon>Pontoporiidae</taxon>
        <taxon>Pontoporia</taxon>
    </lineage>
</organism>